<dbReference type="PROSITE" id="PS50011">
    <property type="entry name" value="PROTEIN_KINASE_DOM"/>
    <property type="match status" value="1"/>
</dbReference>
<feature type="transmembrane region" description="Helical" evidence="2">
    <location>
        <begin position="117"/>
        <end position="137"/>
    </location>
</feature>
<keyword evidence="2" id="KW-0812">Transmembrane</keyword>
<feature type="binding site" evidence="1">
    <location>
        <position position="222"/>
    </location>
    <ligand>
        <name>ATP</name>
        <dbReference type="ChEBI" id="CHEBI:30616"/>
    </ligand>
</feature>
<feature type="transmembrane region" description="Helical" evidence="2">
    <location>
        <begin position="149"/>
        <end position="165"/>
    </location>
</feature>
<feature type="transmembrane region" description="Helical" evidence="2">
    <location>
        <begin position="62"/>
        <end position="83"/>
    </location>
</feature>
<dbReference type="Gene3D" id="3.30.200.20">
    <property type="entry name" value="Phosphorylase Kinase, domain 1"/>
    <property type="match status" value="1"/>
</dbReference>
<evidence type="ECO:0000259" key="3">
    <source>
        <dbReference type="PROSITE" id="PS50011"/>
    </source>
</evidence>
<dbReference type="PANTHER" id="PTHR46146:SF3">
    <property type="entry name" value="SERINE_THREONINE-PROTEIN KINASE-LIKE PROTEIN CCR3-RELATED"/>
    <property type="match status" value="1"/>
</dbReference>
<dbReference type="PROSITE" id="PS00109">
    <property type="entry name" value="PROTEIN_KINASE_TYR"/>
    <property type="match status" value="1"/>
</dbReference>
<dbReference type="InterPro" id="IPR000719">
    <property type="entry name" value="Prot_kinase_dom"/>
</dbReference>
<dbReference type="Proteomes" id="UP001174677">
    <property type="component" value="Chromosome 14"/>
</dbReference>
<dbReference type="InterPro" id="IPR008266">
    <property type="entry name" value="Tyr_kinase_AS"/>
</dbReference>
<keyword evidence="5" id="KW-1185">Reference proteome</keyword>
<keyword evidence="1" id="KW-0547">Nucleotide-binding</keyword>
<organism evidence="4 5">
    <name type="scientific">Hevea brasiliensis</name>
    <name type="common">Para rubber tree</name>
    <name type="synonym">Siphonia brasiliensis</name>
    <dbReference type="NCBI Taxonomy" id="3981"/>
    <lineage>
        <taxon>Eukaryota</taxon>
        <taxon>Viridiplantae</taxon>
        <taxon>Streptophyta</taxon>
        <taxon>Embryophyta</taxon>
        <taxon>Tracheophyta</taxon>
        <taxon>Spermatophyta</taxon>
        <taxon>Magnoliopsida</taxon>
        <taxon>eudicotyledons</taxon>
        <taxon>Gunneridae</taxon>
        <taxon>Pentapetalae</taxon>
        <taxon>rosids</taxon>
        <taxon>fabids</taxon>
        <taxon>Malpighiales</taxon>
        <taxon>Euphorbiaceae</taxon>
        <taxon>Crotonoideae</taxon>
        <taxon>Micrandreae</taxon>
        <taxon>Hevea</taxon>
    </lineage>
</organism>
<evidence type="ECO:0000313" key="4">
    <source>
        <dbReference type="EMBL" id="KAJ9160335.1"/>
    </source>
</evidence>
<comment type="caution">
    <text evidence="4">The sequence shown here is derived from an EMBL/GenBank/DDBJ whole genome shotgun (WGS) entry which is preliminary data.</text>
</comment>
<dbReference type="PROSITE" id="PS00107">
    <property type="entry name" value="PROTEIN_KINASE_ATP"/>
    <property type="match status" value="1"/>
</dbReference>
<feature type="domain" description="Protein kinase" evidence="3">
    <location>
        <begin position="194"/>
        <end position="480"/>
    </location>
</feature>
<dbReference type="Gene3D" id="1.10.510.10">
    <property type="entry name" value="Transferase(Phosphotransferase) domain 1"/>
    <property type="match status" value="1"/>
</dbReference>
<evidence type="ECO:0000313" key="5">
    <source>
        <dbReference type="Proteomes" id="UP001174677"/>
    </source>
</evidence>
<dbReference type="Pfam" id="PF00069">
    <property type="entry name" value="Pkinase"/>
    <property type="match status" value="1"/>
</dbReference>
<proteinExistence type="predicted"/>
<gene>
    <name evidence="4" type="ORF">P3X46_025746</name>
</gene>
<accession>A0ABQ9L6M9</accession>
<reference evidence="4" key="1">
    <citation type="journal article" date="2023" name="Plant Biotechnol. J.">
        <title>Chromosome-level wild Hevea brasiliensis genome provides new tools for genomic-assisted breeding and valuable loci to elevate rubber yield.</title>
        <authorList>
            <person name="Cheng H."/>
            <person name="Song X."/>
            <person name="Hu Y."/>
            <person name="Wu T."/>
            <person name="Yang Q."/>
            <person name="An Z."/>
            <person name="Feng S."/>
            <person name="Deng Z."/>
            <person name="Wu W."/>
            <person name="Zeng X."/>
            <person name="Tu M."/>
            <person name="Wang X."/>
            <person name="Huang H."/>
        </authorList>
    </citation>
    <scope>NUCLEOTIDE SEQUENCE</scope>
    <source>
        <strain evidence="4">MT/VB/25A 57/8</strain>
    </source>
</reference>
<dbReference type="EMBL" id="JARPOI010000014">
    <property type="protein sequence ID" value="KAJ9160335.1"/>
    <property type="molecule type" value="Genomic_DNA"/>
</dbReference>
<dbReference type="InterPro" id="IPR017441">
    <property type="entry name" value="Protein_kinase_ATP_BS"/>
</dbReference>
<keyword evidence="2" id="KW-0472">Membrane</keyword>
<name>A0ABQ9L6M9_HEVBR</name>
<evidence type="ECO:0000256" key="1">
    <source>
        <dbReference type="PROSITE-ProRule" id="PRU10141"/>
    </source>
</evidence>
<keyword evidence="1" id="KW-0067">ATP-binding</keyword>
<sequence>MAESINIDVEEDENYSLQGTCSVDRSNQKVITLERFILAMNFILELPSAVFDQLSSKHKPQYALLSMIMSFIVLLISIFDLVYKGRKGRVASRMRGKMPWFYYPYPNLKPSGMFPDMIGLACAIFQCVFTSIAYSFLSRGADNPININFWPIAFAFGLLCTRFSGNPPQRKLTSLVRREQKFTLAELAAATNNFSPTNKIGAGSFGIVYKGKLPDGYQVAIKRADADINRWRTKSQKGSESELAFLSRLHHKHLVSIVGYYEDGDELLLVYEYMKNGSLYDHLHDQNNIHKNSSVINSWKMRIKIALDAARGIEYLHNYAVSGVIHGDIRPSNILLDENWTARVSDFGWSFILLGSQIDYRLVDVKEVAIYNEYGHLKSAEKSDVFSLGVVLLELLAGKRAIFKDDENGGTPSLVDFAVPRIMSGGLVKVLDPRVGPPGLNEAEAVVLVAYTALRCVNLEAKDRPSMTDVVVNLERALFLCNGSMEGY</sequence>
<dbReference type="PANTHER" id="PTHR46146">
    <property type="entry name" value="SERINE/THREONINE-PROTEIN KINASE-LIKE PROTEIN CCR4"/>
    <property type="match status" value="1"/>
</dbReference>
<evidence type="ECO:0000256" key="2">
    <source>
        <dbReference type="SAM" id="Phobius"/>
    </source>
</evidence>
<protein>
    <recommendedName>
        <fullName evidence="3">Protein kinase domain-containing protein</fullName>
    </recommendedName>
</protein>
<dbReference type="SUPFAM" id="SSF56112">
    <property type="entry name" value="Protein kinase-like (PK-like)"/>
    <property type="match status" value="1"/>
</dbReference>
<dbReference type="InterPro" id="IPR011009">
    <property type="entry name" value="Kinase-like_dom_sf"/>
</dbReference>
<keyword evidence="2" id="KW-1133">Transmembrane helix</keyword>